<feature type="region of interest" description="Disordered" evidence="2">
    <location>
        <begin position="643"/>
        <end position="702"/>
    </location>
</feature>
<evidence type="ECO:0000313" key="4">
    <source>
        <dbReference type="Proteomes" id="UP001054902"/>
    </source>
</evidence>
<feature type="region of interest" description="Disordered" evidence="2">
    <location>
        <begin position="318"/>
        <end position="347"/>
    </location>
</feature>
<name>A0AAD3CIS1_9STRA</name>
<evidence type="ECO:0000256" key="1">
    <source>
        <dbReference type="SAM" id="Coils"/>
    </source>
</evidence>
<keyword evidence="1" id="KW-0175">Coiled coil</keyword>
<accession>A0AAD3CIS1</accession>
<evidence type="ECO:0000313" key="3">
    <source>
        <dbReference type="EMBL" id="GFH45390.1"/>
    </source>
</evidence>
<feature type="compositionally biased region" description="Basic and acidic residues" evidence="2">
    <location>
        <begin position="114"/>
        <end position="130"/>
    </location>
</feature>
<feature type="region of interest" description="Disordered" evidence="2">
    <location>
        <begin position="36"/>
        <end position="62"/>
    </location>
</feature>
<protein>
    <submittedName>
        <fullName evidence="3">Uncharacterized protein</fullName>
    </submittedName>
</protein>
<feature type="compositionally biased region" description="Low complexity" evidence="2">
    <location>
        <begin position="262"/>
        <end position="271"/>
    </location>
</feature>
<feature type="compositionally biased region" description="Basic and acidic residues" evidence="2">
    <location>
        <begin position="157"/>
        <end position="168"/>
    </location>
</feature>
<feature type="compositionally biased region" description="Basic and acidic residues" evidence="2">
    <location>
        <begin position="42"/>
        <end position="57"/>
    </location>
</feature>
<feature type="region of interest" description="Disordered" evidence="2">
    <location>
        <begin position="106"/>
        <end position="168"/>
    </location>
</feature>
<dbReference type="AlphaFoldDB" id="A0AAD3CIS1"/>
<gene>
    <name evidence="3" type="ORF">CTEN210_01864</name>
</gene>
<dbReference type="EMBL" id="BLLK01000020">
    <property type="protein sequence ID" value="GFH45390.1"/>
    <property type="molecule type" value="Genomic_DNA"/>
</dbReference>
<feature type="coiled-coil region" evidence="1">
    <location>
        <begin position="746"/>
        <end position="777"/>
    </location>
</feature>
<feature type="region of interest" description="Disordered" evidence="2">
    <location>
        <begin position="435"/>
        <end position="462"/>
    </location>
</feature>
<organism evidence="3 4">
    <name type="scientific">Chaetoceros tenuissimus</name>
    <dbReference type="NCBI Taxonomy" id="426638"/>
    <lineage>
        <taxon>Eukaryota</taxon>
        <taxon>Sar</taxon>
        <taxon>Stramenopiles</taxon>
        <taxon>Ochrophyta</taxon>
        <taxon>Bacillariophyta</taxon>
        <taxon>Coscinodiscophyceae</taxon>
        <taxon>Chaetocerotophycidae</taxon>
        <taxon>Chaetocerotales</taxon>
        <taxon>Chaetocerotaceae</taxon>
        <taxon>Chaetoceros</taxon>
    </lineage>
</organism>
<comment type="caution">
    <text evidence="3">The sequence shown here is derived from an EMBL/GenBank/DDBJ whole genome shotgun (WGS) entry which is preliminary data.</text>
</comment>
<feature type="compositionally biased region" description="Polar residues" evidence="2">
    <location>
        <begin position="435"/>
        <end position="452"/>
    </location>
</feature>
<feature type="compositionally biased region" description="Polar residues" evidence="2">
    <location>
        <begin position="318"/>
        <end position="327"/>
    </location>
</feature>
<feature type="region of interest" description="Disordered" evidence="2">
    <location>
        <begin position="1"/>
        <end position="23"/>
    </location>
</feature>
<feature type="compositionally biased region" description="Basic and acidic residues" evidence="2">
    <location>
        <begin position="330"/>
        <end position="344"/>
    </location>
</feature>
<feature type="compositionally biased region" description="Basic and acidic residues" evidence="2">
    <location>
        <begin position="250"/>
        <end position="261"/>
    </location>
</feature>
<dbReference type="Proteomes" id="UP001054902">
    <property type="component" value="Unassembled WGS sequence"/>
</dbReference>
<feature type="region of interest" description="Disordered" evidence="2">
    <location>
        <begin position="193"/>
        <end position="276"/>
    </location>
</feature>
<feature type="compositionally biased region" description="Low complexity" evidence="2">
    <location>
        <begin position="137"/>
        <end position="151"/>
    </location>
</feature>
<keyword evidence="4" id="KW-1185">Reference proteome</keyword>
<sequence>MDHNQQDFIEYLGNQNESNAEDGSYSMLLSPIFNQSNITARSSERSKSSKRQRGSERLKRRSLLLDGHEEDIKESQVFSPLLNSNDGKKKWLDASVMSLGLGSLKSQELSSESNLEKSHDLSYADSHEEEKLDNDDSITSSLLSKSINSSIEDSMEEDKGQDEREEVRQKARMLLEKVEEVETSRRESIEWNVDESVFANSKEEPEQEVNAKRDSVSSKKSMDRPENELTPINPLDHQQLMAETNEEENIEVRESVVEESFHSTTSEFENSINEEDLSKTMKNQTDELEPVVSIVNNSSEKSDFSTKDRLLAASKVTQSPLDAQVLSSPPEEHPTTKTPSKEESLSPIQDLNSSTLSQSMMKIHGLTPKLKRLRAKMIATSHDARESLSNSKDHSLQNILLDTKNDDSLSLSQTPAAVQKLRSRLSLQNDNVQKELSFQSPPMPGSTNSKTPKSILKTGSGDDRLSLTPALKAFRAKMMQSTPSPLSSQKSSLSAFTSPSIVRPSISTLSTNSSRSKRVMFEEDDSYLESDLSSAKKNLNQQSNALVEKLRGAARQRMMDIQRSRDSLAKKEHLRNEQLAELLETSCETDTEEEQTQETKIVDSHVVQKRKPTVPISPKLGMRRDVSKITSIHKKAETIVEEASTNLNRKNAPKVKSTKPLTVPKSPLLGARRKTNKQPPPKSVESKRSKSPSVSTLSRSPMGLEFLHNTPMYKRGIGSGEENMAPFTLHTAIRAKERSKFETTRAINEKERKNELKVERERVLKQHYKELNRLKDKI</sequence>
<reference evidence="3 4" key="1">
    <citation type="journal article" date="2021" name="Sci. Rep.">
        <title>The genome of the diatom Chaetoceros tenuissimus carries an ancient integrated fragment of an extant virus.</title>
        <authorList>
            <person name="Hongo Y."/>
            <person name="Kimura K."/>
            <person name="Takaki Y."/>
            <person name="Yoshida Y."/>
            <person name="Baba S."/>
            <person name="Kobayashi G."/>
            <person name="Nagasaki K."/>
            <person name="Hano T."/>
            <person name="Tomaru Y."/>
        </authorList>
    </citation>
    <scope>NUCLEOTIDE SEQUENCE [LARGE SCALE GENOMIC DNA]</scope>
    <source>
        <strain evidence="3 4">NIES-3715</strain>
    </source>
</reference>
<feature type="compositionally biased region" description="Basic and acidic residues" evidence="2">
    <location>
        <begin position="201"/>
        <end position="227"/>
    </location>
</feature>
<proteinExistence type="predicted"/>
<evidence type="ECO:0000256" key="2">
    <source>
        <dbReference type="SAM" id="MobiDB-lite"/>
    </source>
</evidence>